<name>A0A6N4TJR7_9FIRM</name>
<feature type="transmembrane region" description="Helical" evidence="5">
    <location>
        <begin position="232"/>
        <end position="252"/>
    </location>
</feature>
<evidence type="ECO:0000256" key="5">
    <source>
        <dbReference type="SAM" id="Phobius"/>
    </source>
</evidence>
<dbReference type="InterPro" id="IPR051533">
    <property type="entry name" value="WaaL-like"/>
</dbReference>
<feature type="transmembrane region" description="Helical" evidence="5">
    <location>
        <begin position="372"/>
        <end position="391"/>
    </location>
</feature>
<dbReference type="PANTHER" id="PTHR37422:SF20">
    <property type="entry name" value="O-ANTIGEN POLYMERASE"/>
    <property type="match status" value="1"/>
</dbReference>
<accession>A0A6N4TJR7</accession>
<proteinExistence type="predicted"/>
<feature type="transmembrane region" description="Helical" evidence="5">
    <location>
        <begin position="114"/>
        <end position="132"/>
    </location>
</feature>
<feature type="transmembrane region" description="Helical" evidence="5">
    <location>
        <begin position="84"/>
        <end position="102"/>
    </location>
</feature>
<dbReference type="Pfam" id="PF04932">
    <property type="entry name" value="Wzy_C"/>
    <property type="match status" value="1"/>
</dbReference>
<evidence type="ECO:0000259" key="6">
    <source>
        <dbReference type="Pfam" id="PF04932"/>
    </source>
</evidence>
<feature type="domain" description="O-antigen ligase-related" evidence="6">
    <location>
        <begin position="199"/>
        <end position="321"/>
    </location>
</feature>
<feature type="transmembrane region" description="Helical" evidence="5">
    <location>
        <begin position="349"/>
        <end position="366"/>
    </location>
</feature>
<sequence>MLRSLSDFLHRKLDGFTCDEYIIMFLVCSIFLPFYCSMIVIAGILFYLLIKGRLLGIIRNISKSYFAIAFCIITTLVALFYKNWLGAVCGVAILLIFLFVFYYRTYINKRLFELLLDACCIISLFCVVWALMEYVRIINRLDYHFLDLVIEDSPKDRVNSTFFNANYYAMMIEFIVLICVYKMMQVKTLRRIVFYLFTIAANLFALYLTGCRTAWIPFVVTVPFMFLMNKRFGFFSFSMGAIAVSGISLLVYPELMQRTSILGDFLKRAKIWKTAVKGIKAHPLFGEGPLTYYHIYKQYGGHPTQHAHNVILDPLLSHGLIPCIILLVYLGSNLKEVWLLFKRRIDMRLFSLIVAFLLTVLIHGILDYTIYWVQTSLLFFIVFSASSIYFHKEEYFDEIER</sequence>
<evidence type="ECO:0000256" key="4">
    <source>
        <dbReference type="ARBA" id="ARBA00023136"/>
    </source>
</evidence>
<dbReference type="Proteomes" id="UP000464754">
    <property type="component" value="Chromosome"/>
</dbReference>
<evidence type="ECO:0000256" key="1">
    <source>
        <dbReference type="ARBA" id="ARBA00004141"/>
    </source>
</evidence>
<feature type="transmembrane region" description="Helical" evidence="5">
    <location>
        <begin position="61"/>
        <end position="78"/>
    </location>
</feature>
<dbReference type="EMBL" id="AP019695">
    <property type="protein sequence ID" value="BBK23068.1"/>
    <property type="molecule type" value="Genomic_DNA"/>
</dbReference>
<keyword evidence="3 5" id="KW-1133">Transmembrane helix</keyword>
<keyword evidence="8" id="KW-1185">Reference proteome</keyword>
<dbReference type="PANTHER" id="PTHR37422">
    <property type="entry name" value="TEICHURONIC ACID BIOSYNTHESIS PROTEIN TUAE"/>
    <property type="match status" value="1"/>
</dbReference>
<evidence type="ECO:0000313" key="7">
    <source>
        <dbReference type="EMBL" id="BBK23068.1"/>
    </source>
</evidence>
<keyword evidence="2 5" id="KW-0812">Transmembrane</keyword>
<comment type="subcellular location">
    <subcellularLocation>
        <location evidence="1">Membrane</location>
        <topology evidence="1">Multi-pass membrane protein</topology>
    </subcellularLocation>
</comment>
<dbReference type="KEGG" id="aarg:Aargi30884_19710"/>
<dbReference type="RefSeq" id="WP_240145507.1">
    <property type="nucleotide sequence ID" value="NZ_AP019695.1"/>
</dbReference>
<protein>
    <submittedName>
        <fullName evidence="7">Polymerase</fullName>
    </submittedName>
</protein>
<reference evidence="8" key="1">
    <citation type="submission" date="2019-05" db="EMBL/GenBank/DDBJ databases">
        <title>Complete genome sequencing of Absiella argi strain JCM 30884.</title>
        <authorList>
            <person name="Sakamoto M."/>
            <person name="Murakami T."/>
            <person name="Mori H."/>
        </authorList>
    </citation>
    <scope>NUCLEOTIDE SEQUENCE [LARGE SCALE GENOMIC DNA]</scope>
    <source>
        <strain evidence="8">JCM 30884</strain>
    </source>
</reference>
<feature type="transmembrane region" description="Helical" evidence="5">
    <location>
        <begin position="165"/>
        <end position="181"/>
    </location>
</feature>
<dbReference type="AlphaFoldDB" id="A0A6N4TJR7"/>
<evidence type="ECO:0000256" key="2">
    <source>
        <dbReference type="ARBA" id="ARBA00022692"/>
    </source>
</evidence>
<gene>
    <name evidence="7" type="ORF">Aargi30884_19710</name>
</gene>
<feature type="transmembrane region" description="Helical" evidence="5">
    <location>
        <begin position="193"/>
        <end position="220"/>
    </location>
</feature>
<evidence type="ECO:0000256" key="3">
    <source>
        <dbReference type="ARBA" id="ARBA00022989"/>
    </source>
</evidence>
<dbReference type="GO" id="GO:0016020">
    <property type="term" value="C:membrane"/>
    <property type="evidence" value="ECO:0007669"/>
    <property type="project" value="UniProtKB-SubCell"/>
</dbReference>
<feature type="transmembrane region" description="Helical" evidence="5">
    <location>
        <begin position="22"/>
        <end position="49"/>
    </location>
</feature>
<dbReference type="InterPro" id="IPR007016">
    <property type="entry name" value="O-antigen_ligase-rel_domated"/>
</dbReference>
<organism evidence="7 8">
    <name type="scientific">Amedibacterium intestinale</name>
    <dbReference type="NCBI Taxonomy" id="2583452"/>
    <lineage>
        <taxon>Bacteria</taxon>
        <taxon>Bacillati</taxon>
        <taxon>Bacillota</taxon>
        <taxon>Erysipelotrichia</taxon>
        <taxon>Erysipelotrichales</taxon>
        <taxon>Erysipelotrichaceae</taxon>
        <taxon>Amedibacterium</taxon>
    </lineage>
</organism>
<evidence type="ECO:0000313" key="8">
    <source>
        <dbReference type="Proteomes" id="UP000464754"/>
    </source>
</evidence>
<keyword evidence="4 5" id="KW-0472">Membrane</keyword>